<comment type="caution">
    <text evidence="2">The sequence shown here is derived from an EMBL/GenBank/DDBJ whole genome shotgun (WGS) entry which is preliminary data.</text>
</comment>
<sequence>MHNREECGRVGAGEELCDERGFVIGGRQRGCEGIGVLEGDGGEWLFRNEETKGEMRGDGRGRRQPRFRWPSGVEAGRCMGEAMADGN</sequence>
<protein>
    <submittedName>
        <fullName evidence="2">Uncharacterized protein</fullName>
    </submittedName>
</protein>
<reference evidence="2" key="1">
    <citation type="journal article" date="2021" name="bioRxiv">
        <title>Whole Genome Assembly and Annotation of Northern Wild Rice, Zizania palustris L., Supports a Whole Genome Duplication in the Zizania Genus.</title>
        <authorList>
            <person name="Haas M."/>
            <person name="Kono T."/>
            <person name="Macchietto M."/>
            <person name="Millas R."/>
            <person name="McGilp L."/>
            <person name="Shao M."/>
            <person name="Duquette J."/>
            <person name="Hirsch C.N."/>
            <person name="Kimball J."/>
        </authorList>
    </citation>
    <scope>NUCLEOTIDE SEQUENCE</scope>
    <source>
        <tissue evidence="2">Fresh leaf tissue</tissue>
    </source>
</reference>
<organism evidence="2 3">
    <name type="scientific">Zizania palustris</name>
    <name type="common">Northern wild rice</name>
    <dbReference type="NCBI Taxonomy" id="103762"/>
    <lineage>
        <taxon>Eukaryota</taxon>
        <taxon>Viridiplantae</taxon>
        <taxon>Streptophyta</taxon>
        <taxon>Embryophyta</taxon>
        <taxon>Tracheophyta</taxon>
        <taxon>Spermatophyta</taxon>
        <taxon>Magnoliopsida</taxon>
        <taxon>Liliopsida</taxon>
        <taxon>Poales</taxon>
        <taxon>Poaceae</taxon>
        <taxon>BOP clade</taxon>
        <taxon>Oryzoideae</taxon>
        <taxon>Oryzeae</taxon>
        <taxon>Zizaniinae</taxon>
        <taxon>Zizania</taxon>
    </lineage>
</organism>
<dbReference type="EMBL" id="JAAALK010000284">
    <property type="protein sequence ID" value="KAG8069102.1"/>
    <property type="molecule type" value="Genomic_DNA"/>
</dbReference>
<name>A0A8J5SHP9_ZIZPA</name>
<dbReference type="AlphaFoldDB" id="A0A8J5SHP9"/>
<accession>A0A8J5SHP9</accession>
<proteinExistence type="predicted"/>
<reference evidence="2" key="2">
    <citation type="submission" date="2021-02" db="EMBL/GenBank/DDBJ databases">
        <authorList>
            <person name="Kimball J.A."/>
            <person name="Haas M.W."/>
            <person name="Macchietto M."/>
            <person name="Kono T."/>
            <person name="Duquette J."/>
            <person name="Shao M."/>
        </authorList>
    </citation>
    <scope>NUCLEOTIDE SEQUENCE</scope>
    <source>
        <tissue evidence="2">Fresh leaf tissue</tissue>
    </source>
</reference>
<feature type="compositionally biased region" description="Basic and acidic residues" evidence="1">
    <location>
        <begin position="49"/>
        <end position="61"/>
    </location>
</feature>
<evidence type="ECO:0000313" key="2">
    <source>
        <dbReference type="EMBL" id="KAG8069102.1"/>
    </source>
</evidence>
<gene>
    <name evidence="2" type="ORF">GUJ93_ZPchr0005g15317</name>
</gene>
<feature type="region of interest" description="Disordered" evidence="1">
    <location>
        <begin position="49"/>
        <end position="68"/>
    </location>
</feature>
<evidence type="ECO:0000313" key="3">
    <source>
        <dbReference type="Proteomes" id="UP000729402"/>
    </source>
</evidence>
<keyword evidence="3" id="KW-1185">Reference proteome</keyword>
<dbReference type="Proteomes" id="UP000729402">
    <property type="component" value="Unassembled WGS sequence"/>
</dbReference>
<evidence type="ECO:0000256" key="1">
    <source>
        <dbReference type="SAM" id="MobiDB-lite"/>
    </source>
</evidence>